<feature type="binding site" evidence="8">
    <location>
        <begin position="79"/>
        <end position="80"/>
    </location>
    <ligand>
        <name>substrate</name>
    </ligand>
</feature>
<dbReference type="InterPro" id="IPR043129">
    <property type="entry name" value="ATPase_NBD"/>
</dbReference>
<feature type="active site" description="Proton acceptor" evidence="8">
    <location>
        <position position="236"/>
    </location>
</feature>
<dbReference type="Pfam" id="PF02782">
    <property type="entry name" value="FGGY_C"/>
    <property type="match status" value="1"/>
</dbReference>
<dbReference type="PANTHER" id="PTHR43095">
    <property type="entry name" value="SUGAR KINASE"/>
    <property type="match status" value="1"/>
</dbReference>
<dbReference type="PROSITE" id="PS00933">
    <property type="entry name" value="FGGY_KINASES_1"/>
    <property type="match status" value="1"/>
</dbReference>
<keyword evidence="7 8" id="KW-0119">Carbohydrate metabolism</keyword>
<evidence type="ECO:0000256" key="9">
    <source>
        <dbReference type="RuleBase" id="RU364073"/>
    </source>
</evidence>
<evidence type="ECO:0000256" key="1">
    <source>
        <dbReference type="ARBA" id="ARBA00009156"/>
    </source>
</evidence>
<dbReference type="Proteomes" id="UP000063429">
    <property type="component" value="Chromosome"/>
</dbReference>
<dbReference type="EMBL" id="CP011409">
    <property type="protein sequence ID" value="AKZ63953.1"/>
    <property type="molecule type" value="Genomic_DNA"/>
</dbReference>
<dbReference type="SUPFAM" id="SSF53067">
    <property type="entry name" value="Actin-like ATPase domain"/>
    <property type="match status" value="2"/>
</dbReference>
<keyword evidence="5 8" id="KW-0418">Kinase</keyword>
<evidence type="ECO:0000256" key="4">
    <source>
        <dbReference type="ARBA" id="ARBA00022741"/>
    </source>
</evidence>
<feature type="domain" description="Carbohydrate kinase FGGY N-terminal" evidence="10">
    <location>
        <begin position="1"/>
        <end position="243"/>
    </location>
</feature>
<dbReference type="EC" id="2.7.1.17" evidence="8 9"/>
<keyword evidence="2 8" id="KW-0859">Xylose metabolism</keyword>
<name>A0ABN4HYA7_9BURK</name>
<dbReference type="NCBIfam" id="TIGR01312">
    <property type="entry name" value="XylB"/>
    <property type="match status" value="1"/>
</dbReference>
<reference evidence="13" key="1">
    <citation type="journal article" date="2015" name="Genome Announc.">
        <title>Complete Genome Sequence of Herbaspirillum hiltneri N3 (DSM 17495), Isolated from Surface-Sterilized Wheat Roots.</title>
        <authorList>
            <person name="Guizelini D."/>
            <person name="Saizaki P.M."/>
            <person name="Coimbra N.A."/>
            <person name="Weiss V.A."/>
            <person name="Faoro H."/>
            <person name="Sfeir M.Z."/>
            <person name="Baura V.A."/>
            <person name="Monteiro R.A."/>
            <person name="Chubatsu L.S."/>
            <person name="Souza E.M."/>
            <person name="Cruz L.M."/>
            <person name="Pedrosa F.O."/>
            <person name="Raittz R.T."/>
            <person name="Marchaukoski J.N."/>
            <person name="Steffens M.B."/>
        </authorList>
    </citation>
    <scope>NUCLEOTIDE SEQUENCE [LARGE SCALE GENOMIC DNA]</scope>
    <source>
        <strain evidence="13">N3</strain>
    </source>
</reference>
<feature type="domain" description="Carbohydrate kinase FGGY C-terminal" evidence="11">
    <location>
        <begin position="253"/>
        <end position="438"/>
    </location>
</feature>
<evidence type="ECO:0000256" key="3">
    <source>
        <dbReference type="ARBA" id="ARBA00022679"/>
    </source>
</evidence>
<comment type="function">
    <text evidence="8">Catalyzes the phosphorylation of D-xylulose to D-xylulose 5-phosphate.</text>
</comment>
<keyword evidence="13" id="KW-1185">Reference proteome</keyword>
<keyword evidence="3 8" id="KW-0808">Transferase</keyword>
<evidence type="ECO:0000256" key="5">
    <source>
        <dbReference type="ARBA" id="ARBA00022777"/>
    </source>
</evidence>
<dbReference type="RefSeq" id="WP_053199010.1">
    <property type="nucleotide sequence ID" value="NZ_CP011409.1"/>
</dbReference>
<keyword evidence="6 8" id="KW-0067">ATP-binding</keyword>
<dbReference type="InterPro" id="IPR018483">
    <property type="entry name" value="Carb_kinase_FGGY_CS"/>
</dbReference>
<protein>
    <recommendedName>
        <fullName evidence="8 9">Xylulose kinase</fullName>
        <shortName evidence="8 9">Xylulokinase</shortName>
        <ecNumber evidence="8 9">2.7.1.17</ecNumber>
    </recommendedName>
</protein>
<proteinExistence type="inferred from homology"/>
<dbReference type="InterPro" id="IPR050406">
    <property type="entry name" value="FGGY_Carb_Kinase"/>
</dbReference>
<dbReference type="InterPro" id="IPR000577">
    <property type="entry name" value="Carb_kinase_FGGY"/>
</dbReference>
<dbReference type="PIRSF" id="PIRSF000538">
    <property type="entry name" value="GlpK"/>
    <property type="match status" value="1"/>
</dbReference>
<dbReference type="PANTHER" id="PTHR43095:SF6">
    <property type="entry name" value="XYLULOSE KINASE"/>
    <property type="match status" value="1"/>
</dbReference>
<gene>
    <name evidence="8 9" type="primary">xylB</name>
    <name evidence="12" type="ORF">F506_15940</name>
</gene>
<dbReference type="Pfam" id="PF00370">
    <property type="entry name" value="FGGY_N"/>
    <property type="match status" value="1"/>
</dbReference>
<evidence type="ECO:0000259" key="10">
    <source>
        <dbReference type="Pfam" id="PF00370"/>
    </source>
</evidence>
<dbReference type="GO" id="GO:0016301">
    <property type="term" value="F:kinase activity"/>
    <property type="evidence" value="ECO:0007669"/>
    <property type="project" value="UniProtKB-KW"/>
</dbReference>
<accession>A0ABN4HYA7</accession>
<dbReference type="InterPro" id="IPR018485">
    <property type="entry name" value="FGGY_C"/>
</dbReference>
<dbReference type="InterPro" id="IPR006000">
    <property type="entry name" value="Xylulokinase"/>
</dbReference>
<evidence type="ECO:0000256" key="8">
    <source>
        <dbReference type="HAMAP-Rule" id="MF_02220"/>
    </source>
</evidence>
<dbReference type="CDD" id="cd07808">
    <property type="entry name" value="ASKHA_NBD_FGGY_EcXK-like"/>
    <property type="match status" value="1"/>
</dbReference>
<dbReference type="HAMAP" id="MF_02220">
    <property type="entry name" value="XylB"/>
    <property type="match status" value="1"/>
</dbReference>
<evidence type="ECO:0000256" key="2">
    <source>
        <dbReference type="ARBA" id="ARBA00022629"/>
    </source>
</evidence>
<evidence type="ECO:0000256" key="7">
    <source>
        <dbReference type="ARBA" id="ARBA00023277"/>
    </source>
</evidence>
<feature type="site" description="Important for activity" evidence="8">
    <location>
        <position position="6"/>
    </location>
</feature>
<evidence type="ECO:0000259" key="11">
    <source>
        <dbReference type="Pfam" id="PF02782"/>
    </source>
</evidence>
<dbReference type="Gene3D" id="3.30.420.40">
    <property type="match status" value="2"/>
</dbReference>
<evidence type="ECO:0000313" key="12">
    <source>
        <dbReference type="EMBL" id="AKZ63953.1"/>
    </source>
</evidence>
<comment type="similarity">
    <text evidence="1 8 9">Belongs to the FGGY kinase family.</text>
</comment>
<organism evidence="12 13">
    <name type="scientific">Herbaspirillum hiltneri N3</name>
    <dbReference type="NCBI Taxonomy" id="1262470"/>
    <lineage>
        <taxon>Bacteria</taxon>
        <taxon>Pseudomonadati</taxon>
        <taxon>Pseudomonadota</taxon>
        <taxon>Betaproteobacteria</taxon>
        <taxon>Burkholderiales</taxon>
        <taxon>Oxalobacteraceae</taxon>
        <taxon>Herbaspirillum</taxon>
    </lineage>
</organism>
<evidence type="ECO:0000313" key="13">
    <source>
        <dbReference type="Proteomes" id="UP000063429"/>
    </source>
</evidence>
<dbReference type="InterPro" id="IPR018484">
    <property type="entry name" value="FGGY_N"/>
</dbReference>
<keyword evidence="4 8" id="KW-0547">Nucleotide-binding</keyword>
<comment type="catalytic activity">
    <reaction evidence="8 9">
        <text>D-xylulose + ATP = D-xylulose 5-phosphate + ADP + H(+)</text>
        <dbReference type="Rhea" id="RHEA:10964"/>
        <dbReference type="ChEBI" id="CHEBI:15378"/>
        <dbReference type="ChEBI" id="CHEBI:17140"/>
        <dbReference type="ChEBI" id="CHEBI:30616"/>
        <dbReference type="ChEBI" id="CHEBI:57737"/>
        <dbReference type="ChEBI" id="CHEBI:456216"/>
        <dbReference type="EC" id="2.7.1.17"/>
    </reaction>
</comment>
<evidence type="ECO:0000256" key="6">
    <source>
        <dbReference type="ARBA" id="ARBA00022840"/>
    </source>
</evidence>
<sequence length="486" mass="52045">MYLGIDLGTSEIKAMLVDGDNKPIVSSAVQQIISRPYPLWSEQSPENWWQATCEALEQLRRSAPAAFAEVRAIGISGQMHGAVLLDGRHRVLRPAILWNDTRSFAECIELEALVPESREITGNLAMPGFTAPKLLWLQKHEPTVFRSISKVLLPKDYLVYRLTGELVSDMSDAAGTLWLDVARRDWSERMLTATGLTREQMPALIEGCEVAGNLKEDLVRQWGLSGTVVVAGGAGDNAASAVGVGAVSPNSALVSLGSSGVIFVSTDHFSPNPAQAVHAFCHALPDRWCQMSVTLAAATSLSWATRLTGHGSEAAFAKLAEDVVMETAPVFLPYLNGERTPHNNAQATGMFVGLTSNTDAAAIAYSVMEGVAFSLADGYAALTAAGTRIEQAVFVGGGARSRFWGTLVASACGFTLQRPRGGDLGGAFGAARLARMAATGEAAEAVCSRVPDEDLIKPSAMLAARLKPRHERYQRLYRTINEKALF</sequence>